<keyword evidence="4" id="KW-1185">Reference proteome</keyword>
<dbReference type="CDD" id="cd00090">
    <property type="entry name" value="HTH_ARSR"/>
    <property type="match status" value="1"/>
</dbReference>
<evidence type="ECO:0000313" key="3">
    <source>
        <dbReference type="EMBL" id="MFD2628516.1"/>
    </source>
</evidence>
<dbReference type="Pfam" id="PF01022">
    <property type="entry name" value="HTH_5"/>
    <property type="match status" value="1"/>
</dbReference>
<evidence type="ECO:0000256" key="1">
    <source>
        <dbReference type="ARBA" id="ARBA00023125"/>
    </source>
</evidence>
<evidence type="ECO:0000313" key="4">
    <source>
        <dbReference type="Proteomes" id="UP001597451"/>
    </source>
</evidence>
<accession>A0ABW5PZD2</accession>
<proteinExistence type="predicted"/>
<dbReference type="SUPFAM" id="SSF46785">
    <property type="entry name" value="Winged helix' DNA-binding domain"/>
    <property type="match status" value="1"/>
</dbReference>
<keyword evidence="1" id="KW-0238">DNA-binding</keyword>
<dbReference type="InterPro" id="IPR001845">
    <property type="entry name" value="HTH_ArsR_DNA-bd_dom"/>
</dbReference>
<dbReference type="InterPro" id="IPR036388">
    <property type="entry name" value="WH-like_DNA-bd_sf"/>
</dbReference>
<name>A0ABW5PZD2_9BACI</name>
<dbReference type="InterPro" id="IPR050313">
    <property type="entry name" value="Carb_Metab_HTH_regulators"/>
</dbReference>
<dbReference type="PANTHER" id="PTHR30363:SF28">
    <property type="entry name" value="TRANSCRIPTIONAL REGULATORY PROTEIN-RELATED"/>
    <property type="match status" value="1"/>
</dbReference>
<reference evidence="4" key="1">
    <citation type="journal article" date="2019" name="Int. J. Syst. Evol. Microbiol.">
        <title>The Global Catalogue of Microorganisms (GCM) 10K type strain sequencing project: providing services to taxonomists for standard genome sequencing and annotation.</title>
        <authorList>
            <consortium name="The Broad Institute Genomics Platform"/>
            <consortium name="The Broad Institute Genome Sequencing Center for Infectious Disease"/>
            <person name="Wu L."/>
            <person name="Ma J."/>
        </authorList>
    </citation>
    <scope>NUCLEOTIDE SEQUENCE [LARGE SCALE GENOMIC DNA]</scope>
    <source>
        <strain evidence="4">TISTR 1858</strain>
    </source>
</reference>
<sequence>MQQKTTKDKILDLLKKEVQMTVGDLLRELQITDMAVRKHLSVMQKDGLITTEERKQPMGRPVVSYSLSEKGELLFPKSYEGLSVEFLQDIETIHGIASVEQLFRNREKRLTKEYTIRMQKKSPQERMREIKEIQEEKGYMAEINHLDDNSYELIEYNCPIMAVAKEYKVACKCETNMFKNVLQTEHVTRTSCKTEGNNHCRFQISF</sequence>
<gene>
    <name evidence="3" type="ORF">ACFSUN_06920</name>
</gene>
<dbReference type="InterPro" id="IPR011991">
    <property type="entry name" value="ArsR-like_HTH"/>
</dbReference>
<dbReference type="InterPro" id="IPR036390">
    <property type="entry name" value="WH_DNA-bd_sf"/>
</dbReference>
<dbReference type="EMBL" id="JBHUMX010000014">
    <property type="protein sequence ID" value="MFD2628516.1"/>
    <property type="molecule type" value="Genomic_DNA"/>
</dbReference>
<dbReference type="Gene3D" id="1.10.10.10">
    <property type="entry name" value="Winged helix-like DNA-binding domain superfamily/Winged helix DNA-binding domain"/>
    <property type="match status" value="1"/>
</dbReference>
<dbReference type="PANTHER" id="PTHR30363">
    <property type="entry name" value="HTH-TYPE TRANSCRIPTIONAL REGULATOR SRLR-RELATED"/>
    <property type="match status" value="1"/>
</dbReference>
<feature type="domain" description="HTH arsR-type" evidence="2">
    <location>
        <begin position="9"/>
        <end position="50"/>
    </location>
</feature>
<evidence type="ECO:0000259" key="2">
    <source>
        <dbReference type="Pfam" id="PF01022"/>
    </source>
</evidence>
<dbReference type="Proteomes" id="UP001597451">
    <property type="component" value="Unassembled WGS sequence"/>
</dbReference>
<dbReference type="RefSeq" id="WP_379561231.1">
    <property type="nucleotide sequence ID" value="NZ_JBHUMX010000014.1"/>
</dbReference>
<protein>
    <submittedName>
        <fullName evidence="3">Helix-turn-helix transcriptional regulator</fullName>
    </submittedName>
</protein>
<organism evidence="3 4">
    <name type="scientific">Oceanobacillus kapialis</name>
    <dbReference type="NCBI Taxonomy" id="481353"/>
    <lineage>
        <taxon>Bacteria</taxon>
        <taxon>Bacillati</taxon>
        <taxon>Bacillota</taxon>
        <taxon>Bacilli</taxon>
        <taxon>Bacillales</taxon>
        <taxon>Bacillaceae</taxon>
        <taxon>Oceanobacillus</taxon>
    </lineage>
</organism>
<comment type="caution">
    <text evidence="3">The sequence shown here is derived from an EMBL/GenBank/DDBJ whole genome shotgun (WGS) entry which is preliminary data.</text>
</comment>